<evidence type="ECO:0000256" key="2">
    <source>
        <dbReference type="HAMAP-Rule" id="MF_01504"/>
    </source>
</evidence>
<feature type="region of interest" description="Disordered" evidence="3">
    <location>
        <begin position="1"/>
        <end position="57"/>
    </location>
</feature>
<comment type="caution">
    <text evidence="4">The sequence shown here is derived from an EMBL/GenBank/DDBJ whole genome shotgun (WGS) entry which is preliminary data.</text>
</comment>
<dbReference type="RefSeq" id="WP_380775413.1">
    <property type="nucleotide sequence ID" value="NZ_JBHUEO010000067.1"/>
</dbReference>
<evidence type="ECO:0000313" key="5">
    <source>
        <dbReference type="Proteomes" id="UP001597301"/>
    </source>
</evidence>
<comment type="induction">
    <text evidence="2">Expressed only in the forespore compartment of sporulating cells.</text>
</comment>
<organism evidence="4 5">
    <name type="scientific">Siminovitchia sediminis</name>
    <dbReference type="NCBI Taxonomy" id="1274353"/>
    <lineage>
        <taxon>Bacteria</taxon>
        <taxon>Bacillati</taxon>
        <taxon>Bacillota</taxon>
        <taxon>Bacilli</taxon>
        <taxon>Bacillales</taxon>
        <taxon>Bacillaceae</taxon>
        <taxon>Siminovitchia</taxon>
    </lineage>
</organism>
<evidence type="ECO:0000256" key="3">
    <source>
        <dbReference type="SAM" id="MobiDB-lite"/>
    </source>
</evidence>
<protein>
    <recommendedName>
        <fullName evidence="2">Small, acid-soluble spore protein K</fullName>
        <shortName evidence="2">SASP K</shortName>
    </recommendedName>
</protein>
<dbReference type="EMBL" id="JBHUEO010000067">
    <property type="protein sequence ID" value="MFD1708289.1"/>
    <property type="molecule type" value="Genomic_DNA"/>
</dbReference>
<name>A0ABW4KKN9_9BACI</name>
<comment type="similarity">
    <text evidence="2">Belongs to the SspK family.</text>
</comment>
<feature type="compositionally biased region" description="Basic and acidic residues" evidence="3">
    <location>
        <begin position="42"/>
        <end position="57"/>
    </location>
</feature>
<reference evidence="5" key="1">
    <citation type="journal article" date="2019" name="Int. J. Syst. Evol. Microbiol.">
        <title>The Global Catalogue of Microorganisms (GCM) 10K type strain sequencing project: providing services to taxonomists for standard genome sequencing and annotation.</title>
        <authorList>
            <consortium name="The Broad Institute Genomics Platform"/>
            <consortium name="The Broad Institute Genome Sequencing Center for Infectious Disease"/>
            <person name="Wu L."/>
            <person name="Ma J."/>
        </authorList>
    </citation>
    <scope>NUCLEOTIDE SEQUENCE [LARGE SCALE GENOMIC DNA]</scope>
    <source>
        <strain evidence="5">CGMCC 1.12295</strain>
    </source>
</reference>
<proteinExistence type="evidence at transcript level"/>
<accession>A0ABW4KKN9</accession>
<keyword evidence="1 2" id="KW-0749">Sporulation</keyword>
<gene>
    <name evidence="2" type="primary">sspK</name>
    <name evidence="4" type="ORF">ACFSCZ_16350</name>
</gene>
<dbReference type="HAMAP" id="MF_01504">
    <property type="entry name" value="SspK"/>
    <property type="match status" value="1"/>
</dbReference>
<dbReference type="Proteomes" id="UP001597301">
    <property type="component" value="Unassembled WGS sequence"/>
</dbReference>
<comment type="subcellular location">
    <subcellularLocation>
        <location evidence="2">Spore core</location>
    </subcellularLocation>
</comment>
<dbReference type="InterPro" id="IPR012611">
    <property type="entry name" value="SASP_SspK"/>
</dbReference>
<evidence type="ECO:0000313" key="4">
    <source>
        <dbReference type="EMBL" id="MFD1708289.1"/>
    </source>
</evidence>
<evidence type="ECO:0000256" key="1">
    <source>
        <dbReference type="ARBA" id="ARBA00022969"/>
    </source>
</evidence>
<feature type="compositionally biased region" description="Basic and acidic residues" evidence="3">
    <location>
        <begin position="14"/>
        <end position="24"/>
    </location>
</feature>
<sequence length="57" mass="6505">MRNKAKGFPYGNNHRFEGEPRAKPEYGSLRANGTINTNPQGRMRESGAREDNRNQPM</sequence>
<feature type="compositionally biased region" description="Polar residues" evidence="3">
    <location>
        <begin position="31"/>
        <end position="40"/>
    </location>
</feature>
<dbReference type="Pfam" id="PF08176">
    <property type="entry name" value="SspK"/>
    <property type="match status" value="1"/>
</dbReference>
<keyword evidence="5" id="KW-1185">Reference proteome</keyword>